<evidence type="ECO:0000313" key="4">
    <source>
        <dbReference type="Proteomes" id="UP001054821"/>
    </source>
</evidence>
<dbReference type="PANTHER" id="PTHR43383:SF2">
    <property type="entry name" value="AMIDOHYDROLASE 2 FAMILY PROTEIN"/>
    <property type="match status" value="1"/>
</dbReference>
<feature type="region of interest" description="Disordered" evidence="1">
    <location>
        <begin position="20"/>
        <end position="45"/>
    </location>
</feature>
<organism evidence="3 4">
    <name type="scientific">Prunus dulcis</name>
    <name type="common">Almond</name>
    <name type="synonym">Amygdalus dulcis</name>
    <dbReference type="NCBI Taxonomy" id="3755"/>
    <lineage>
        <taxon>Eukaryota</taxon>
        <taxon>Viridiplantae</taxon>
        <taxon>Streptophyta</taxon>
        <taxon>Embryophyta</taxon>
        <taxon>Tracheophyta</taxon>
        <taxon>Spermatophyta</taxon>
        <taxon>Magnoliopsida</taxon>
        <taxon>eudicotyledons</taxon>
        <taxon>Gunneridae</taxon>
        <taxon>Pentapetalae</taxon>
        <taxon>rosids</taxon>
        <taxon>fabids</taxon>
        <taxon>Rosales</taxon>
        <taxon>Rosaceae</taxon>
        <taxon>Amygdaloideae</taxon>
        <taxon>Amygdaleae</taxon>
        <taxon>Prunus</taxon>
    </lineage>
</organism>
<proteinExistence type="predicted"/>
<comment type="caution">
    <text evidence="3">The sequence shown here is derived from an EMBL/GenBank/DDBJ whole genome shotgun (WGS) entry which is preliminary data.</text>
</comment>
<name>A0AAD4V4Q5_PRUDU</name>
<accession>A0AAD4V4Q5</accession>
<feature type="compositionally biased region" description="Polar residues" evidence="1">
    <location>
        <begin position="23"/>
        <end position="32"/>
    </location>
</feature>
<dbReference type="PANTHER" id="PTHR43383">
    <property type="entry name" value="NODULIN 6"/>
    <property type="match status" value="1"/>
</dbReference>
<dbReference type="Pfam" id="PF07727">
    <property type="entry name" value="RVT_2"/>
    <property type="match status" value="1"/>
</dbReference>
<dbReference type="Proteomes" id="UP001054821">
    <property type="component" value="Chromosome 7"/>
</dbReference>
<evidence type="ECO:0000313" key="3">
    <source>
        <dbReference type="EMBL" id="KAI5318258.1"/>
    </source>
</evidence>
<reference evidence="3 4" key="1">
    <citation type="journal article" date="2022" name="G3 (Bethesda)">
        <title>Whole-genome sequence and methylome profiling of the almond [Prunus dulcis (Mill.) D.A. Webb] cultivar 'Nonpareil'.</title>
        <authorList>
            <person name="D'Amico-Willman K.M."/>
            <person name="Ouma W.Z."/>
            <person name="Meulia T."/>
            <person name="Sideli G.M."/>
            <person name="Gradziel T.M."/>
            <person name="Fresnedo-Ramirez J."/>
        </authorList>
    </citation>
    <scope>NUCLEOTIDE SEQUENCE [LARGE SCALE GENOMIC DNA]</scope>
    <source>
        <strain evidence="3">Clone GOH B32 T37-40</strain>
    </source>
</reference>
<dbReference type="SUPFAM" id="SSF56672">
    <property type="entry name" value="DNA/RNA polymerases"/>
    <property type="match status" value="1"/>
</dbReference>
<protein>
    <recommendedName>
        <fullName evidence="2">Reverse transcriptase Ty1/copia-type domain-containing protein</fullName>
    </recommendedName>
</protein>
<dbReference type="AlphaFoldDB" id="A0AAD4V4Q5"/>
<dbReference type="EMBL" id="JAJFAZ020000007">
    <property type="protein sequence ID" value="KAI5318258.1"/>
    <property type="molecule type" value="Genomic_DNA"/>
</dbReference>
<dbReference type="InterPro" id="IPR013103">
    <property type="entry name" value="RVT_2"/>
</dbReference>
<evidence type="ECO:0000256" key="1">
    <source>
        <dbReference type="SAM" id="MobiDB-lite"/>
    </source>
</evidence>
<dbReference type="InterPro" id="IPR043502">
    <property type="entry name" value="DNA/RNA_pol_sf"/>
</dbReference>
<gene>
    <name evidence="3" type="ORF">L3X38_037966</name>
</gene>
<feature type="domain" description="Reverse transcriptase Ty1/copia-type" evidence="2">
    <location>
        <begin position="113"/>
        <end position="297"/>
    </location>
</feature>
<keyword evidence="4" id="KW-1185">Reference proteome</keyword>
<sequence length="319" mass="36601">MQPYPLHYQRRVVVPMVKIPPSDAQTTGQDGYSSDPGSSPSPPIRHHQMVTRLRDDIQRPLHRTDDTVRYPLPHALAAQITSSLQEPTCFSQDVRFPVWRAAMTNEFNALLKNNTWTLVPSSPHHHIVGCKWVFKVKRLADGSVERYKARLVAKGFHQQYGIDYYETFSPVVKPTTICTVLSMAVYFGWPLRQLDVKNAFLHGVLNETIFMTQPPGFVDPHHPNHVCCLHKAIYGLKQGARAWFHRFSSFIIQYGFTQSRADQSMFVYHHSSQMMVLLLYVDDIVLTGNTHSMLSSFILWALSLRLRILAPFTISWVLK</sequence>
<evidence type="ECO:0000259" key="2">
    <source>
        <dbReference type="Pfam" id="PF07727"/>
    </source>
</evidence>